<feature type="transmembrane region" description="Helical" evidence="6">
    <location>
        <begin position="197"/>
        <end position="216"/>
    </location>
</feature>
<evidence type="ECO:0000256" key="1">
    <source>
        <dbReference type="ARBA" id="ARBA00004141"/>
    </source>
</evidence>
<protein>
    <submittedName>
        <fullName evidence="7">Lysoplasmalogenase</fullName>
    </submittedName>
</protein>
<feature type="transmembrane region" description="Helical" evidence="6">
    <location>
        <begin position="86"/>
        <end position="107"/>
    </location>
</feature>
<dbReference type="AlphaFoldDB" id="A0A845HYJ1"/>
<comment type="similarity">
    <text evidence="2">Belongs to the TMEM86 family.</text>
</comment>
<sequence length="236" mass="24780">MPVSRLHQSLIALSAALAILGSTLGGAAIWLHYIAKPLATLLIAALVWRHATPATYAAYRRALLAGLGFSWLGDVLLMLPKSTLALGFELGLASFLLAHLCFLRALTRDARWARPLWPLLFLLLIGCANLAVLWPGIGAALRPPVLAYMLCLVAMSAQAIARARSLATPASSLAALGGLLFLSSDTLLAYNKFYAPLPASALLVLGTYYAALYLLARSLPAGAGAALSGLTSSSRT</sequence>
<keyword evidence="3 6" id="KW-0812">Transmembrane</keyword>
<dbReference type="InterPro" id="IPR012506">
    <property type="entry name" value="TMEM86B-like"/>
</dbReference>
<evidence type="ECO:0000256" key="3">
    <source>
        <dbReference type="ARBA" id="ARBA00022692"/>
    </source>
</evidence>
<dbReference type="RefSeq" id="WP_161033735.1">
    <property type="nucleotide sequence ID" value="NZ_WWCL01000001.1"/>
</dbReference>
<evidence type="ECO:0000256" key="5">
    <source>
        <dbReference type="ARBA" id="ARBA00023136"/>
    </source>
</evidence>
<feature type="transmembrane region" description="Helical" evidence="6">
    <location>
        <begin position="119"/>
        <end position="139"/>
    </location>
</feature>
<organism evidence="7 8">
    <name type="scientific">Duganella fentianensis</name>
    <dbReference type="NCBI Taxonomy" id="2692177"/>
    <lineage>
        <taxon>Bacteria</taxon>
        <taxon>Pseudomonadati</taxon>
        <taxon>Pseudomonadota</taxon>
        <taxon>Betaproteobacteria</taxon>
        <taxon>Burkholderiales</taxon>
        <taxon>Oxalobacteraceae</taxon>
        <taxon>Telluria group</taxon>
        <taxon>Duganella</taxon>
    </lineage>
</organism>
<keyword evidence="8" id="KW-1185">Reference proteome</keyword>
<dbReference type="Pfam" id="PF07947">
    <property type="entry name" value="YhhN"/>
    <property type="match status" value="1"/>
</dbReference>
<reference evidence="7" key="1">
    <citation type="submission" date="2019-12" db="EMBL/GenBank/DDBJ databases">
        <title>Novel species isolated from a subtropical stream in China.</title>
        <authorList>
            <person name="Lu H."/>
        </authorList>
    </citation>
    <scope>NUCLEOTIDE SEQUENCE [LARGE SCALE GENOMIC DNA]</scope>
    <source>
        <strain evidence="7">FT93W</strain>
    </source>
</reference>
<gene>
    <name evidence="7" type="ORF">GTP23_02655</name>
</gene>
<comment type="subcellular location">
    <subcellularLocation>
        <location evidence="1">Membrane</location>
        <topology evidence="1">Multi-pass membrane protein</topology>
    </subcellularLocation>
</comment>
<dbReference type="Proteomes" id="UP000444316">
    <property type="component" value="Unassembled WGS sequence"/>
</dbReference>
<name>A0A845HYJ1_9BURK</name>
<evidence type="ECO:0000256" key="6">
    <source>
        <dbReference type="SAM" id="Phobius"/>
    </source>
</evidence>
<dbReference type="GO" id="GO:0016020">
    <property type="term" value="C:membrane"/>
    <property type="evidence" value="ECO:0007669"/>
    <property type="project" value="UniProtKB-SubCell"/>
</dbReference>
<dbReference type="PANTHER" id="PTHR31885:SF6">
    <property type="entry name" value="GH04784P"/>
    <property type="match status" value="1"/>
</dbReference>
<evidence type="ECO:0000313" key="8">
    <source>
        <dbReference type="Proteomes" id="UP000444316"/>
    </source>
</evidence>
<proteinExistence type="inferred from homology"/>
<dbReference type="PANTHER" id="PTHR31885">
    <property type="entry name" value="GH04784P"/>
    <property type="match status" value="1"/>
</dbReference>
<evidence type="ECO:0000256" key="2">
    <source>
        <dbReference type="ARBA" id="ARBA00007375"/>
    </source>
</evidence>
<keyword evidence="4 6" id="KW-1133">Transmembrane helix</keyword>
<evidence type="ECO:0000313" key="7">
    <source>
        <dbReference type="EMBL" id="MYN43966.1"/>
    </source>
</evidence>
<comment type="caution">
    <text evidence="7">The sequence shown here is derived from an EMBL/GenBank/DDBJ whole genome shotgun (WGS) entry which is preliminary data.</text>
</comment>
<evidence type="ECO:0000256" key="4">
    <source>
        <dbReference type="ARBA" id="ARBA00022989"/>
    </source>
</evidence>
<dbReference type="GO" id="GO:0016787">
    <property type="term" value="F:hydrolase activity"/>
    <property type="evidence" value="ECO:0007669"/>
    <property type="project" value="TreeGrafter"/>
</dbReference>
<dbReference type="EMBL" id="WWCL01000001">
    <property type="protein sequence ID" value="MYN43966.1"/>
    <property type="molecule type" value="Genomic_DNA"/>
</dbReference>
<accession>A0A845HYJ1</accession>
<keyword evidence="5 6" id="KW-0472">Membrane</keyword>